<dbReference type="EMBL" id="JAHZIJ010000018">
    <property type="protein sequence ID" value="MBW7476955.1"/>
    <property type="molecule type" value="Genomic_DNA"/>
</dbReference>
<dbReference type="EC" id="2.7.13.3" evidence="2"/>
<dbReference type="Gene3D" id="3.30.565.10">
    <property type="entry name" value="Histidine kinase-like ATPase, C-terminal domain"/>
    <property type="match status" value="1"/>
</dbReference>
<dbReference type="PANTHER" id="PTHR43065">
    <property type="entry name" value="SENSOR HISTIDINE KINASE"/>
    <property type="match status" value="1"/>
</dbReference>
<dbReference type="SMART" id="SM00387">
    <property type="entry name" value="HATPase_c"/>
    <property type="match status" value="1"/>
</dbReference>
<evidence type="ECO:0000256" key="4">
    <source>
        <dbReference type="ARBA" id="ARBA00022679"/>
    </source>
</evidence>
<feature type="transmembrane region" description="Helical" evidence="9">
    <location>
        <begin position="118"/>
        <end position="137"/>
    </location>
</feature>
<keyword evidence="9" id="KW-0472">Membrane</keyword>
<evidence type="ECO:0000256" key="1">
    <source>
        <dbReference type="ARBA" id="ARBA00000085"/>
    </source>
</evidence>
<reference evidence="11 12" key="1">
    <citation type="submission" date="2021-07" db="EMBL/GenBank/DDBJ databases">
        <title>Paenibacillus radiodurans sp. nov., isolated from the southeastern edge of Tengger Desert.</title>
        <authorList>
            <person name="Zhang G."/>
        </authorList>
    </citation>
    <scope>NUCLEOTIDE SEQUENCE [LARGE SCALE GENOMIC DNA]</scope>
    <source>
        <strain evidence="11 12">DT7-4</strain>
    </source>
</reference>
<comment type="catalytic activity">
    <reaction evidence="1">
        <text>ATP + protein L-histidine = ADP + protein N-phospho-L-histidine.</text>
        <dbReference type="EC" id="2.7.13.3"/>
    </reaction>
</comment>
<feature type="transmembrane region" description="Helical" evidence="9">
    <location>
        <begin position="149"/>
        <end position="169"/>
    </location>
</feature>
<evidence type="ECO:0000256" key="6">
    <source>
        <dbReference type="ARBA" id="ARBA00022777"/>
    </source>
</evidence>
<keyword evidence="7" id="KW-0067">ATP-binding</keyword>
<feature type="transmembrane region" description="Helical" evidence="9">
    <location>
        <begin position="181"/>
        <end position="205"/>
    </location>
</feature>
<sequence length="460" mass="51899">MNLLPSLLPILTVIILLAVNAGSQQVRWMVRFQLFNSIGGLIYLWDDSFEIGPIWLGAALLSKYGAIFCATAMCFVYSELFRRPNLSIILKWLAVPWLLLAAAHWINRPFIEQTNLAFNMGILYFACICVLMFLSYRREGSYYRKRDRCFLYLMLLPALAALFICNPLQNALPPELHLEQAVPWLTLLSFVLLIILLFSTGLLGIHLRLHKVATDSVSMLPAMTHATVMINHSIKNEIEKINFLNYKSQTLLQEQKVTEAIGHLQSISNSTEHLENMIRKVKEKTREIIIDETTFNLIGLVQYIVHSYSDQLTVRSISTLVSYSEANICLSGDKTHIQEAVSNVLKNAIEAKRSSNHEITLHCSVTKNFIQLDIRDNGVGITKENLSQVLKPLFTTKQVNNGNYGIGLSYAFIVMKKHGGGLAIKSEPNKGTTITMRFPLDRRVKVEGKDDQNKSNAGRG</sequence>
<proteinExistence type="predicted"/>
<evidence type="ECO:0000256" key="5">
    <source>
        <dbReference type="ARBA" id="ARBA00022741"/>
    </source>
</evidence>
<evidence type="ECO:0000256" key="2">
    <source>
        <dbReference type="ARBA" id="ARBA00012438"/>
    </source>
</evidence>
<evidence type="ECO:0000256" key="9">
    <source>
        <dbReference type="SAM" id="Phobius"/>
    </source>
</evidence>
<dbReference type="PANTHER" id="PTHR43065:SF10">
    <property type="entry name" value="PEROXIDE STRESS-ACTIVATED HISTIDINE KINASE MAK3"/>
    <property type="match status" value="1"/>
</dbReference>
<evidence type="ECO:0000313" key="12">
    <source>
        <dbReference type="Proteomes" id="UP000812277"/>
    </source>
</evidence>
<dbReference type="GO" id="GO:0016301">
    <property type="term" value="F:kinase activity"/>
    <property type="evidence" value="ECO:0007669"/>
    <property type="project" value="UniProtKB-KW"/>
</dbReference>
<name>A0ABS7DAR3_9BACL</name>
<dbReference type="InterPro" id="IPR036890">
    <property type="entry name" value="HATPase_C_sf"/>
</dbReference>
<evidence type="ECO:0000256" key="7">
    <source>
        <dbReference type="ARBA" id="ARBA00022840"/>
    </source>
</evidence>
<dbReference type="Pfam" id="PF02518">
    <property type="entry name" value="HATPase_c"/>
    <property type="match status" value="1"/>
</dbReference>
<gene>
    <name evidence="11" type="ORF">K0T92_19745</name>
</gene>
<keyword evidence="9" id="KW-1133">Transmembrane helix</keyword>
<keyword evidence="8" id="KW-0902">Two-component regulatory system</keyword>
<evidence type="ECO:0000259" key="10">
    <source>
        <dbReference type="PROSITE" id="PS50109"/>
    </source>
</evidence>
<evidence type="ECO:0000256" key="8">
    <source>
        <dbReference type="ARBA" id="ARBA00023012"/>
    </source>
</evidence>
<dbReference type="PROSITE" id="PS50109">
    <property type="entry name" value="HIS_KIN"/>
    <property type="match status" value="1"/>
</dbReference>
<dbReference type="InterPro" id="IPR003594">
    <property type="entry name" value="HATPase_dom"/>
</dbReference>
<keyword evidence="6 11" id="KW-0418">Kinase</keyword>
<feature type="transmembrane region" description="Helical" evidence="9">
    <location>
        <begin position="89"/>
        <end position="106"/>
    </location>
</feature>
<accession>A0ABS7DAR3</accession>
<dbReference type="SUPFAM" id="SSF55874">
    <property type="entry name" value="ATPase domain of HSP90 chaperone/DNA topoisomerase II/histidine kinase"/>
    <property type="match status" value="1"/>
</dbReference>
<feature type="domain" description="Histidine kinase" evidence="10">
    <location>
        <begin position="229"/>
        <end position="442"/>
    </location>
</feature>
<dbReference type="Proteomes" id="UP000812277">
    <property type="component" value="Unassembled WGS sequence"/>
</dbReference>
<keyword evidence="3" id="KW-0597">Phosphoprotein</keyword>
<keyword evidence="5" id="KW-0547">Nucleotide-binding</keyword>
<keyword evidence="9" id="KW-0812">Transmembrane</keyword>
<feature type="transmembrane region" description="Helical" evidence="9">
    <location>
        <begin position="54"/>
        <end position="77"/>
    </location>
</feature>
<organism evidence="11 12">
    <name type="scientific">Paenibacillus oenotherae</name>
    <dbReference type="NCBI Taxonomy" id="1435645"/>
    <lineage>
        <taxon>Bacteria</taxon>
        <taxon>Bacillati</taxon>
        <taxon>Bacillota</taxon>
        <taxon>Bacilli</taxon>
        <taxon>Bacillales</taxon>
        <taxon>Paenibacillaceae</taxon>
        <taxon>Paenibacillus</taxon>
    </lineage>
</organism>
<dbReference type="PRINTS" id="PR00344">
    <property type="entry name" value="BCTRLSENSOR"/>
</dbReference>
<keyword evidence="12" id="KW-1185">Reference proteome</keyword>
<dbReference type="InterPro" id="IPR005467">
    <property type="entry name" value="His_kinase_dom"/>
</dbReference>
<evidence type="ECO:0000256" key="3">
    <source>
        <dbReference type="ARBA" id="ARBA00022553"/>
    </source>
</evidence>
<protein>
    <recommendedName>
        <fullName evidence="2">histidine kinase</fullName>
        <ecNumber evidence="2">2.7.13.3</ecNumber>
    </recommendedName>
</protein>
<dbReference type="InterPro" id="IPR004358">
    <property type="entry name" value="Sig_transdc_His_kin-like_C"/>
</dbReference>
<comment type="caution">
    <text evidence="11">The sequence shown here is derived from an EMBL/GenBank/DDBJ whole genome shotgun (WGS) entry which is preliminary data.</text>
</comment>
<keyword evidence="4" id="KW-0808">Transferase</keyword>
<evidence type="ECO:0000313" key="11">
    <source>
        <dbReference type="EMBL" id="MBW7476955.1"/>
    </source>
</evidence>
<dbReference type="RefSeq" id="WP_219874204.1">
    <property type="nucleotide sequence ID" value="NZ_JAHZIJ010000018.1"/>
</dbReference>